<feature type="domain" description="Pyruvate/ketoisovalerate oxidoreductase catalytic" evidence="2">
    <location>
        <begin position="14"/>
        <end position="170"/>
    </location>
</feature>
<dbReference type="SUPFAM" id="SSF53323">
    <property type="entry name" value="Pyruvate-ferredoxin oxidoreductase, PFOR, domain III"/>
    <property type="match status" value="1"/>
</dbReference>
<dbReference type="GO" id="GO:0016903">
    <property type="term" value="F:oxidoreductase activity, acting on the aldehyde or oxo group of donors"/>
    <property type="evidence" value="ECO:0007669"/>
    <property type="project" value="InterPro"/>
</dbReference>
<evidence type="ECO:0000313" key="4">
    <source>
        <dbReference type="EMBL" id="SNS95144.1"/>
    </source>
</evidence>
<dbReference type="RefSeq" id="WP_089284679.1">
    <property type="nucleotide sequence ID" value="NZ_FZOJ01000029.1"/>
</dbReference>
<dbReference type="InterPro" id="IPR019752">
    <property type="entry name" value="Pyrv/ketoisovalerate_OxRed_cat"/>
</dbReference>
<proteinExistence type="predicted"/>
<evidence type="ECO:0000313" key="5">
    <source>
        <dbReference type="Proteomes" id="UP000198304"/>
    </source>
</evidence>
<dbReference type="OrthoDB" id="9794954at2"/>
<dbReference type="GO" id="GO:0006979">
    <property type="term" value="P:response to oxidative stress"/>
    <property type="evidence" value="ECO:0007669"/>
    <property type="project" value="TreeGrafter"/>
</dbReference>
<dbReference type="SUPFAM" id="SSF52518">
    <property type="entry name" value="Thiamin diphosphate-binding fold (THDP-binding)"/>
    <property type="match status" value="1"/>
</dbReference>
<evidence type="ECO:0000259" key="3">
    <source>
        <dbReference type="Pfam" id="PF01855"/>
    </source>
</evidence>
<dbReference type="NCBIfam" id="TIGR03710">
    <property type="entry name" value="OAFO_sf"/>
    <property type="match status" value="1"/>
</dbReference>
<feature type="domain" description="Pyruvate flavodoxin/ferredoxin oxidoreductase pyrimidine binding" evidence="3">
    <location>
        <begin position="207"/>
        <end position="447"/>
    </location>
</feature>
<dbReference type="Gene3D" id="3.40.50.970">
    <property type="match status" value="1"/>
</dbReference>
<dbReference type="PANTHER" id="PTHR32154:SF20">
    <property type="entry name" value="2-OXOGLUTARATE OXIDOREDUCTASE SUBUNIT KORA"/>
    <property type="match status" value="1"/>
</dbReference>
<protein>
    <submittedName>
        <fullName evidence="4">2-oxoglutarate ferredoxin oxidoreductase subunit alpha</fullName>
    </submittedName>
</protein>
<dbReference type="InterPro" id="IPR029061">
    <property type="entry name" value="THDP-binding"/>
</dbReference>
<dbReference type="SUPFAM" id="SSF52922">
    <property type="entry name" value="TK C-terminal domain-like"/>
    <property type="match status" value="1"/>
</dbReference>
<dbReference type="Gene3D" id="3.40.920.10">
    <property type="entry name" value="Pyruvate-ferredoxin oxidoreductase, PFOR, domain III"/>
    <property type="match status" value="1"/>
</dbReference>
<dbReference type="AlphaFoldDB" id="A0A239IRV4"/>
<dbReference type="Proteomes" id="UP000198304">
    <property type="component" value="Unassembled WGS sequence"/>
</dbReference>
<dbReference type="FunFam" id="3.40.50.970:FF:000022">
    <property type="entry name" value="2-oxoglutarate ferredoxin oxidoreductase alpha subunit"/>
    <property type="match status" value="1"/>
</dbReference>
<dbReference type="CDD" id="cd07034">
    <property type="entry name" value="TPP_PYR_PFOR_IOR-alpha_like"/>
    <property type="match status" value="1"/>
</dbReference>
<gene>
    <name evidence="4" type="ORF">SAMN05446037_102925</name>
</gene>
<dbReference type="InterPro" id="IPR002880">
    <property type="entry name" value="Pyrv_Fd/Flavodoxin_OxRdtase_N"/>
</dbReference>
<accession>A0A239IRV4</accession>
<dbReference type="Pfam" id="PF01855">
    <property type="entry name" value="POR_N"/>
    <property type="match status" value="1"/>
</dbReference>
<dbReference type="Pfam" id="PF01558">
    <property type="entry name" value="POR"/>
    <property type="match status" value="1"/>
</dbReference>
<dbReference type="InterPro" id="IPR002869">
    <property type="entry name" value="Pyrv_flavodox_OxRed_cen"/>
</dbReference>
<dbReference type="InterPro" id="IPR009014">
    <property type="entry name" value="Transketo_C/PFOR_II"/>
</dbReference>
<dbReference type="PANTHER" id="PTHR32154">
    <property type="entry name" value="PYRUVATE-FLAVODOXIN OXIDOREDUCTASE-RELATED"/>
    <property type="match status" value="1"/>
</dbReference>
<dbReference type="InterPro" id="IPR050722">
    <property type="entry name" value="Pyruvate:ferred/Flavod_OxRd"/>
</dbReference>
<keyword evidence="1" id="KW-0560">Oxidoreductase</keyword>
<dbReference type="EMBL" id="FZOJ01000029">
    <property type="protein sequence ID" value="SNS95144.1"/>
    <property type="molecule type" value="Genomic_DNA"/>
</dbReference>
<keyword evidence="5" id="KW-1185">Reference proteome</keyword>
<evidence type="ECO:0000259" key="2">
    <source>
        <dbReference type="Pfam" id="PF01558"/>
    </source>
</evidence>
<dbReference type="InterPro" id="IPR022367">
    <property type="entry name" value="2-oxoacid/accept_OxRdtase_asu"/>
</dbReference>
<evidence type="ECO:0000256" key="1">
    <source>
        <dbReference type="ARBA" id="ARBA00023002"/>
    </source>
</evidence>
<organism evidence="4 5">
    <name type="scientific">Anaerovirgula multivorans</name>
    <dbReference type="NCBI Taxonomy" id="312168"/>
    <lineage>
        <taxon>Bacteria</taxon>
        <taxon>Bacillati</taxon>
        <taxon>Bacillota</taxon>
        <taxon>Clostridia</taxon>
        <taxon>Peptostreptococcales</taxon>
        <taxon>Natronincolaceae</taxon>
        <taxon>Anaerovirgula</taxon>
    </lineage>
</organism>
<dbReference type="Gene3D" id="3.40.50.920">
    <property type="match status" value="1"/>
</dbReference>
<name>A0A239IRV4_9FIRM</name>
<sequence length="570" mass="62901">MKKQLSIIIGGIQGEGIVSAGSHLIKILSRLGYYGVGSRRFSSRIKGGNAAMEITISTKKIMAVEDKIDIILALDKDTILLYKESLKDDGMILYDNILSVEEDSCCKMISLPITESAKKVGTPVMKTTAAIGFIGKILELPSTTLKDYFKKRFINKGERIQNGNMKVLEETLVYEETIHDAIKKPLVPPEEKIVRPVMIGNEVIALGALMAGCRFMAAYPITPASEIMEYLGKLFPKYGGIMIQVEDEIAAINMTIGAGYAGVRSMTATSGPGISLMTEGIGMAGMSEVPVVVVDCQRVGPSTGMPTKHEQSDLFTLYYGGHGDYPSIILTPSTVEECFEDIIKAFNLAEKYQCPVILISDLMLSLSPQTIEPLDYSTVEVNRGSLIKEEELKRIEEGEYKRFLITEDGISPRSIPGMEGGIHHVTTVEHSEKGLPTEDLSIRKEMVDKRLEKIKPLHQEKNIKLIKNGSSTLYLAIGSTFGVLKEAVELSSNKVDFGTLRMLKPLPIDALHTIFQHYEKIVVLENNYSQQLTSIIKDKIGYHQKLEGFVKYDGSSFTVTEIIEKIGGKQ</sequence>
<reference evidence="4 5" key="1">
    <citation type="submission" date="2017-06" db="EMBL/GenBank/DDBJ databases">
        <authorList>
            <person name="Kim H.J."/>
            <person name="Triplett B.A."/>
        </authorList>
    </citation>
    <scope>NUCLEOTIDE SEQUENCE [LARGE SCALE GENOMIC DNA]</scope>
    <source>
        <strain evidence="4 5">SCA</strain>
    </source>
</reference>